<dbReference type="Gene3D" id="3.30.365.10">
    <property type="entry name" value="Aldehyde oxidase/xanthine dehydrogenase, molybdopterin binding domain"/>
    <property type="match status" value="2"/>
</dbReference>
<keyword evidence="1" id="KW-0500">Molybdenum</keyword>
<gene>
    <name evidence="3" type="ORF">AVDCRST_MAG52-1939</name>
</gene>
<dbReference type="InterPro" id="IPR046867">
    <property type="entry name" value="AldOxase/xan_DH_MoCoBD2"/>
</dbReference>
<dbReference type="InterPro" id="IPR016208">
    <property type="entry name" value="Ald_Oxase/xanthine_DH-like"/>
</dbReference>
<dbReference type="Pfam" id="PF20256">
    <property type="entry name" value="MoCoBD_2"/>
    <property type="match status" value="1"/>
</dbReference>
<evidence type="ECO:0000256" key="1">
    <source>
        <dbReference type="ARBA" id="ARBA00022505"/>
    </source>
</evidence>
<dbReference type="PANTHER" id="PTHR11908:SF132">
    <property type="entry name" value="ALDEHYDE OXIDASE 1-RELATED"/>
    <property type="match status" value="1"/>
</dbReference>
<dbReference type="AlphaFoldDB" id="A0A6J4IAG3"/>
<proteinExistence type="predicted"/>
<dbReference type="GO" id="GO:0005506">
    <property type="term" value="F:iron ion binding"/>
    <property type="evidence" value="ECO:0007669"/>
    <property type="project" value="InterPro"/>
</dbReference>
<dbReference type="GO" id="GO:0016491">
    <property type="term" value="F:oxidoreductase activity"/>
    <property type="evidence" value="ECO:0007669"/>
    <property type="project" value="InterPro"/>
</dbReference>
<sequence>SKPPVAAGDAPGLEHRDYYSPLRSTFASGAHAAIVEIDPRTWEIDIVKYAVVHDCGNVVNPMIVEGQVQGGVAQGVGGALYERMVYDQDGQLQNASYMDFLMPYASEVPDIDIDHQTTPSPLNPLGIKGAGEAGVIPGTAAIASAIEDAVGRRITSMPISPTELYDLVRNDSSEMTAAAARRAGTGVMA</sequence>
<accession>A0A6J4IAG3</accession>
<dbReference type="PANTHER" id="PTHR11908">
    <property type="entry name" value="XANTHINE DEHYDROGENASE"/>
    <property type="match status" value="1"/>
</dbReference>
<evidence type="ECO:0000259" key="2">
    <source>
        <dbReference type="Pfam" id="PF20256"/>
    </source>
</evidence>
<dbReference type="InterPro" id="IPR037165">
    <property type="entry name" value="AldOxase/xan_DH_Mopterin-bd_sf"/>
</dbReference>
<feature type="non-terminal residue" evidence="3">
    <location>
        <position position="1"/>
    </location>
</feature>
<name>A0A6J4IAG3_9ACTN</name>
<organism evidence="3">
    <name type="scientific">uncultured Blastococcus sp</name>
    <dbReference type="NCBI Taxonomy" id="217144"/>
    <lineage>
        <taxon>Bacteria</taxon>
        <taxon>Bacillati</taxon>
        <taxon>Actinomycetota</taxon>
        <taxon>Actinomycetes</taxon>
        <taxon>Geodermatophilales</taxon>
        <taxon>Geodermatophilaceae</taxon>
        <taxon>Blastococcus</taxon>
        <taxon>environmental samples</taxon>
    </lineage>
</organism>
<protein>
    <submittedName>
        <fullName evidence="3">Carbon monoxide dehydrogenase large chain parolog without usual motifs</fullName>
    </submittedName>
</protein>
<dbReference type="EMBL" id="CADCTN010000136">
    <property type="protein sequence ID" value="CAA9246910.1"/>
    <property type="molecule type" value="Genomic_DNA"/>
</dbReference>
<dbReference type="SUPFAM" id="SSF56003">
    <property type="entry name" value="Molybdenum cofactor-binding domain"/>
    <property type="match status" value="1"/>
</dbReference>
<evidence type="ECO:0000313" key="3">
    <source>
        <dbReference type="EMBL" id="CAA9246910.1"/>
    </source>
</evidence>
<feature type="domain" description="Aldehyde oxidase/xanthine dehydrogenase second molybdopterin binding" evidence="2">
    <location>
        <begin position="9"/>
        <end position="109"/>
    </location>
</feature>
<reference evidence="3" key="1">
    <citation type="submission" date="2020-02" db="EMBL/GenBank/DDBJ databases">
        <authorList>
            <person name="Meier V. D."/>
        </authorList>
    </citation>
    <scope>NUCLEOTIDE SEQUENCE</scope>
    <source>
        <strain evidence="3">AVDCRST_MAG52</strain>
    </source>
</reference>